<proteinExistence type="predicted"/>
<evidence type="ECO:0000313" key="3">
    <source>
        <dbReference type="Proteomes" id="UP000828251"/>
    </source>
</evidence>
<comment type="caution">
    <text evidence="2">The sequence shown here is derived from an EMBL/GenBank/DDBJ whole genome shotgun (WGS) entry which is preliminary data.</text>
</comment>
<feature type="region of interest" description="Disordered" evidence="1">
    <location>
        <begin position="71"/>
        <end position="110"/>
    </location>
</feature>
<sequence length="110" mass="12454">TNSTPTSLSKRNYNEFWPCRESNFPTLRMSSLSRKGHTGCAKPPTTASCFQFTRLRLGYTLVITDLDPRKDLGLQPMTRIGPTRRLSARRTTRGQQSELADPARKAKPRT</sequence>
<dbReference type="EMBL" id="JAIQCV010000005">
    <property type="protein sequence ID" value="KAH1098161.1"/>
    <property type="molecule type" value="Genomic_DNA"/>
</dbReference>
<evidence type="ECO:0000256" key="1">
    <source>
        <dbReference type="SAM" id="MobiDB-lite"/>
    </source>
</evidence>
<accession>A0A9D3VXN0</accession>
<protein>
    <submittedName>
        <fullName evidence="2">Uncharacterized protein</fullName>
    </submittedName>
</protein>
<feature type="non-terminal residue" evidence="2">
    <location>
        <position position="1"/>
    </location>
</feature>
<reference evidence="2 3" key="1">
    <citation type="journal article" date="2021" name="Plant Biotechnol. J.">
        <title>Multi-omics assisted identification of the key and species-specific regulatory components of drought-tolerant mechanisms in Gossypium stocksii.</title>
        <authorList>
            <person name="Yu D."/>
            <person name="Ke L."/>
            <person name="Zhang D."/>
            <person name="Wu Y."/>
            <person name="Sun Y."/>
            <person name="Mei J."/>
            <person name="Sun J."/>
            <person name="Sun Y."/>
        </authorList>
    </citation>
    <scope>NUCLEOTIDE SEQUENCE [LARGE SCALE GENOMIC DNA]</scope>
    <source>
        <strain evidence="3">cv. E1</strain>
        <tissue evidence="2">Leaf</tissue>
    </source>
</reference>
<dbReference type="AlphaFoldDB" id="A0A9D3VXN0"/>
<organism evidence="2 3">
    <name type="scientific">Gossypium stocksii</name>
    <dbReference type="NCBI Taxonomy" id="47602"/>
    <lineage>
        <taxon>Eukaryota</taxon>
        <taxon>Viridiplantae</taxon>
        <taxon>Streptophyta</taxon>
        <taxon>Embryophyta</taxon>
        <taxon>Tracheophyta</taxon>
        <taxon>Spermatophyta</taxon>
        <taxon>Magnoliopsida</taxon>
        <taxon>eudicotyledons</taxon>
        <taxon>Gunneridae</taxon>
        <taxon>Pentapetalae</taxon>
        <taxon>rosids</taxon>
        <taxon>malvids</taxon>
        <taxon>Malvales</taxon>
        <taxon>Malvaceae</taxon>
        <taxon>Malvoideae</taxon>
        <taxon>Gossypium</taxon>
    </lineage>
</organism>
<name>A0A9D3VXN0_9ROSI</name>
<evidence type="ECO:0000313" key="2">
    <source>
        <dbReference type="EMBL" id="KAH1098161.1"/>
    </source>
</evidence>
<gene>
    <name evidence="2" type="ORF">J1N35_015082</name>
</gene>
<dbReference type="Proteomes" id="UP000828251">
    <property type="component" value="Unassembled WGS sequence"/>
</dbReference>
<keyword evidence="3" id="KW-1185">Reference proteome</keyword>